<sequence length="294" mass="33885">MPSLTPSERSAETTAAAMQEGLISGAITMIPSTAAVYAAMQNKTFRRSTNWQSRTALAIMPPLFMFALSAEMKLGHSMEEMAQQSDHSKQVSEWAEKVHTENKQSLQRMETDTTLEKKLHALYRQSVEESGVRIINGDTLGIHHRIANFWQENPFKILTFFGVPTVLYIFRGRNDQKHLQLQSKLMHTRVFGQFAVISMLLSLMGFKSYMDSQGKYITQHEADIRVQDMKRMRQDLLQRIEFDKKMNLRREAMLKHEKEKIENELQSENPTDIKSARDQKVRSVKMDIVSVEDA</sequence>
<feature type="region of interest" description="Disordered" evidence="5">
    <location>
        <begin position="259"/>
        <end position="279"/>
    </location>
</feature>
<keyword evidence="3 6" id="KW-1133">Transmembrane helix</keyword>
<keyword evidence="9" id="KW-1185">Reference proteome</keyword>
<comment type="subcellular location">
    <subcellularLocation>
        <location evidence="1">Mitochondrion</location>
    </subcellularLocation>
</comment>
<gene>
    <name evidence="8" type="ORF">CTEN210_05262</name>
</gene>
<evidence type="ECO:0000256" key="2">
    <source>
        <dbReference type="ARBA" id="ARBA00022692"/>
    </source>
</evidence>
<comment type="caution">
    <text evidence="8">The sequence shown here is derived from an EMBL/GenBank/DDBJ whole genome shotgun (WGS) entry which is preliminary data.</text>
</comment>
<evidence type="ECO:0000256" key="4">
    <source>
        <dbReference type="ARBA" id="ARBA00023136"/>
    </source>
</evidence>
<protein>
    <recommendedName>
        <fullName evidence="7">HIG1 domain-containing protein</fullName>
    </recommendedName>
</protein>
<keyword evidence="4 6" id="KW-0472">Membrane</keyword>
<dbReference type="PROSITE" id="PS51503">
    <property type="entry name" value="HIG1"/>
    <property type="match status" value="1"/>
</dbReference>
<dbReference type="AlphaFoldDB" id="A0AAD3CPN6"/>
<feature type="transmembrane region" description="Helical" evidence="6">
    <location>
        <begin position="21"/>
        <end position="39"/>
    </location>
</feature>
<evidence type="ECO:0000259" key="7">
    <source>
        <dbReference type="PROSITE" id="PS51503"/>
    </source>
</evidence>
<dbReference type="EMBL" id="BLLK01000029">
    <property type="protein sequence ID" value="GFH48786.1"/>
    <property type="molecule type" value="Genomic_DNA"/>
</dbReference>
<evidence type="ECO:0000256" key="5">
    <source>
        <dbReference type="SAM" id="MobiDB-lite"/>
    </source>
</evidence>
<accession>A0AAD3CPN6</accession>
<dbReference type="Proteomes" id="UP001054902">
    <property type="component" value="Unassembled WGS sequence"/>
</dbReference>
<organism evidence="8 9">
    <name type="scientific">Chaetoceros tenuissimus</name>
    <dbReference type="NCBI Taxonomy" id="426638"/>
    <lineage>
        <taxon>Eukaryota</taxon>
        <taxon>Sar</taxon>
        <taxon>Stramenopiles</taxon>
        <taxon>Ochrophyta</taxon>
        <taxon>Bacillariophyta</taxon>
        <taxon>Coscinodiscophyceae</taxon>
        <taxon>Chaetocerotophycidae</taxon>
        <taxon>Chaetocerotales</taxon>
        <taxon>Chaetocerotaceae</taxon>
        <taxon>Chaetoceros</taxon>
    </lineage>
</organism>
<evidence type="ECO:0000256" key="1">
    <source>
        <dbReference type="ARBA" id="ARBA00004173"/>
    </source>
</evidence>
<reference evidence="8 9" key="1">
    <citation type="journal article" date="2021" name="Sci. Rep.">
        <title>The genome of the diatom Chaetoceros tenuissimus carries an ancient integrated fragment of an extant virus.</title>
        <authorList>
            <person name="Hongo Y."/>
            <person name="Kimura K."/>
            <person name="Takaki Y."/>
            <person name="Yoshida Y."/>
            <person name="Baba S."/>
            <person name="Kobayashi G."/>
            <person name="Nagasaki K."/>
            <person name="Hano T."/>
            <person name="Tomaru Y."/>
        </authorList>
    </citation>
    <scope>NUCLEOTIDE SEQUENCE [LARGE SCALE GENOMIC DNA]</scope>
    <source>
        <strain evidence="8 9">NIES-3715</strain>
    </source>
</reference>
<evidence type="ECO:0000256" key="3">
    <source>
        <dbReference type="ARBA" id="ARBA00022989"/>
    </source>
</evidence>
<name>A0AAD3CPN6_9STRA</name>
<feature type="transmembrane region" description="Helical" evidence="6">
    <location>
        <begin position="153"/>
        <end position="170"/>
    </location>
</feature>
<keyword evidence="2 6" id="KW-0812">Transmembrane</keyword>
<proteinExistence type="predicted"/>
<evidence type="ECO:0000313" key="8">
    <source>
        <dbReference type="EMBL" id="GFH48786.1"/>
    </source>
</evidence>
<dbReference type="GO" id="GO:0005739">
    <property type="term" value="C:mitochondrion"/>
    <property type="evidence" value="ECO:0007669"/>
    <property type="project" value="UniProtKB-SubCell"/>
</dbReference>
<evidence type="ECO:0000256" key="6">
    <source>
        <dbReference type="SAM" id="Phobius"/>
    </source>
</evidence>
<evidence type="ECO:0000313" key="9">
    <source>
        <dbReference type="Proteomes" id="UP001054902"/>
    </source>
</evidence>
<feature type="domain" description="HIG1" evidence="7">
    <location>
        <begin position="127"/>
        <end position="218"/>
    </location>
</feature>
<dbReference type="InterPro" id="IPR007667">
    <property type="entry name" value="Hypoxia_induced_domain"/>
</dbReference>
<feature type="transmembrane region" description="Helical" evidence="6">
    <location>
        <begin position="190"/>
        <end position="206"/>
    </location>
</feature>